<protein>
    <recommendedName>
        <fullName evidence="3">HTH psq-type domain-containing protein</fullName>
    </recommendedName>
</protein>
<organism evidence="1 2">
    <name type="scientific">Hortaea werneckii</name>
    <name type="common">Black yeast</name>
    <name type="synonym">Cladosporium werneckii</name>
    <dbReference type="NCBI Taxonomy" id="91943"/>
    <lineage>
        <taxon>Eukaryota</taxon>
        <taxon>Fungi</taxon>
        <taxon>Dikarya</taxon>
        <taxon>Ascomycota</taxon>
        <taxon>Pezizomycotina</taxon>
        <taxon>Dothideomycetes</taxon>
        <taxon>Dothideomycetidae</taxon>
        <taxon>Mycosphaerellales</taxon>
        <taxon>Teratosphaeriaceae</taxon>
        <taxon>Hortaea</taxon>
    </lineage>
</organism>
<feature type="non-terminal residue" evidence="1">
    <location>
        <position position="1"/>
    </location>
</feature>
<accession>A0A3M7FYZ2</accession>
<reference evidence="1 2" key="1">
    <citation type="journal article" date="2018" name="BMC Genomics">
        <title>Genomic evidence for intraspecific hybridization in a clonal and extremely halotolerant yeast.</title>
        <authorList>
            <person name="Gostincar C."/>
            <person name="Stajich J.E."/>
            <person name="Zupancic J."/>
            <person name="Zalar P."/>
            <person name="Gunde-Cimerman N."/>
        </authorList>
    </citation>
    <scope>NUCLEOTIDE SEQUENCE [LARGE SCALE GENOMIC DNA]</scope>
    <source>
        <strain evidence="1 2">EXF-10513</strain>
    </source>
</reference>
<dbReference type="EMBL" id="QWIO01000523">
    <property type="protein sequence ID" value="RMY94108.1"/>
    <property type="molecule type" value="Genomic_DNA"/>
</dbReference>
<comment type="caution">
    <text evidence="1">The sequence shown here is derived from an EMBL/GenBank/DDBJ whole genome shotgun (WGS) entry which is preliminary data.</text>
</comment>
<gene>
    <name evidence="1" type="ORF">D0864_05579</name>
</gene>
<evidence type="ECO:0000313" key="2">
    <source>
        <dbReference type="Proteomes" id="UP000269539"/>
    </source>
</evidence>
<dbReference type="Gene3D" id="1.10.10.60">
    <property type="entry name" value="Homeodomain-like"/>
    <property type="match status" value="1"/>
</dbReference>
<proteinExistence type="predicted"/>
<sequence length="288" mass="32425">SPHHDSSDHLCLHSHYETPAQEYSGFDTGNQPALNGFNGSVQQRPTQPQIHPLIMPPWPSMLNGQAHPSCQPIYPQPVQPTLKNQLHTPILATFVRYASPRKTLTKDDRKPLCQYARDKPNAKQTEIGAIFGVDRRLVDRTVSKVLRQIEKRLMQEGGSDLPVKRTKGRSPDIRTALAVWAKNRASLSEQCEHCNLLMADQERKSLPLIDELIRDKAQAFSAVTKAQTTFGAIPPRMVHFILEVRRVRRVLSPTLCLSLFPRTIRTTSPVFNSNSRKAEVPFAAIPHV</sequence>
<dbReference type="AlphaFoldDB" id="A0A3M7FYZ2"/>
<name>A0A3M7FYZ2_HORWE</name>
<evidence type="ECO:0008006" key="3">
    <source>
        <dbReference type="Google" id="ProtNLM"/>
    </source>
</evidence>
<evidence type="ECO:0000313" key="1">
    <source>
        <dbReference type="EMBL" id="RMY94108.1"/>
    </source>
</evidence>
<dbReference type="Proteomes" id="UP000269539">
    <property type="component" value="Unassembled WGS sequence"/>
</dbReference>